<proteinExistence type="predicted"/>
<evidence type="ECO:0008006" key="3">
    <source>
        <dbReference type="Google" id="ProtNLM"/>
    </source>
</evidence>
<dbReference type="OrthoDB" id="275291at2"/>
<evidence type="ECO:0000313" key="2">
    <source>
        <dbReference type="Proteomes" id="UP000319852"/>
    </source>
</evidence>
<protein>
    <recommendedName>
        <fullName evidence="3">Carboxypeptidase regulatory-like domain-containing protein</fullName>
    </recommendedName>
</protein>
<accession>A0A517N1A3</accession>
<dbReference type="Proteomes" id="UP000319852">
    <property type="component" value="Chromosome"/>
</dbReference>
<dbReference type="RefSeq" id="WP_145062725.1">
    <property type="nucleotide sequence ID" value="NZ_CP036263.1"/>
</dbReference>
<dbReference type="PROSITE" id="PS51257">
    <property type="entry name" value="PROKAR_LIPOPROTEIN"/>
    <property type="match status" value="1"/>
</dbReference>
<evidence type="ECO:0000313" key="1">
    <source>
        <dbReference type="EMBL" id="QDT00912.1"/>
    </source>
</evidence>
<sequence length="155" mass="17284">MRYAPYERLLPLAIVCAASMGCGDCEPISYVKGKVSCGGKPVPADTRVFFEQAGKGYLAARVVQEDGTYVLKHKRAEEYRPGEFVIYVGPPTTYLTEVEFRALKKKVNADFRSRVEKPLPSPDGVLPVKYYQSSTSPLRETVKQGDNVINFLLED</sequence>
<organism evidence="1 2">
    <name type="scientific">Adhaeretor mobilis</name>
    <dbReference type="NCBI Taxonomy" id="1930276"/>
    <lineage>
        <taxon>Bacteria</taxon>
        <taxon>Pseudomonadati</taxon>
        <taxon>Planctomycetota</taxon>
        <taxon>Planctomycetia</taxon>
        <taxon>Pirellulales</taxon>
        <taxon>Lacipirellulaceae</taxon>
        <taxon>Adhaeretor</taxon>
    </lineage>
</organism>
<name>A0A517N1A3_9BACT</name>
<dbReference type="KEGG" id="amob:HG15A2_42540"/>
<keyword evidence="2" id="KW-1185">Reference proteome</keyword>
<gene>
    <name evidence="1" type="ORF">HG15A2_42540</name>
</gene>
<reference evidence="1 2" key="1">
    <citation type="submission" date="2019-02" db="EMBL/GenBank/DDBJ databases">
        <title>Deep-cultivation of Planctomycetes and their phenomic and genomic characterization uncovers novel biology.</title>
        <authorList>
            <person name="Wiegand S."/>
            <person name="Jogler M."/>
            <person name="Boedeker C."/>
            <person name="Pinto D."/>
            <person name="Vollmers J."/>
            <person name="Rivas-Marin E."/>
            <person name="Kohn T."/>
            <person name="Peeters S.H."/>
            <person name="Heuer A."/>
            <person name="Rast P."/>
            <person name="Oberbeckmann S."/>
            <person name="Bunk B."/>
            <person name="Jeske O."/>
            <person name="Meyerdierks A."/>
            <person name="Storesund J.E."/>
            <person name="Kallscheuer N."/>
            <person name="Luecker S."/>
            <person name="Lage O.M."/>
            <person name="Pohl T."/>
            <person name="Merkel B.J."/>
            <person name="Hornburger P."/>
            <person name="Mueller R.-W."/>
            <person name="Bruemmer F."/>
            <person name="Labrenz M."/>
            <person name="Spormann A.M."/>
            <person name="Op den Camp H."/>
            <person name="Overmann J."/>
            <person name="Amann R."/>
            <person name="Jetten M.S.M."/>
            <person name="Mascher T."/>
            <person name="Medema M.H."/>
            <person name="Devos D.P."/>
            <person name="Kaster A.-K."/>
            <person name="Ovreas L."/>
            <person name="Rohde M."/>
            <person name="Galperin M.Y."/>
            <person name="Jogler C."/>
        </authorList>
    </citation>
    <scope>NUCLEOTIDE SEQUENCE [LARGE SCALE GENOMIC DNA]</scope>
    <source>
        <strain evidence="1 2">HG15A2</strain>
    </source>
</reference>
<dbReference type="AlphaFoldDB" id="A0A517N1A3"/>
<dbReference type="EMBL" id="CP036263">
    <property type="protein sequence ID" value="QDT00912.1"/>
    <property type="molecule type" value="Genomic_DNA"/>
</dbReference>